<dbReference type="RefSeq" id="WP_005290388.1">
    <property type="nucleotide sequence ID" value="NZ_CM000961.1"/>
</dbReference>
<organism evidence="7 8">
    <name type="scientific">Corynebacterium genitalium ATCC 33030</name>
    <dbReference type="NCBI Taxonomy" id="585529"/>
    <lineage>
        <taxon>Bacteria</taxon>
        <taxon>Bacillati</taxon>
        <taxon>Actinomycetota</taxon>
        <taxon>Actinomycetes</taxon>
        <taxon>Mycobacteriales</taxon>
        <taxon>Corynebacteriaceae</taxon>
        <taxon>Corynebacterium</taxon>
    </lineage>
</organism>
<gene>
    <name evidence="7" type="ORF">HMPREF0291_11755</name>
</gene>
<evidence type="ECO:0000313" key="7">
    <source>
        <dbReference type="EMBL" id="EFK54098.1"/>
    </source>
</evidence>
<dbReference type="OrthoDB" id="3275594at2"/>
<dbReference type="InterPro" id="IPR022653">
    <property type="entry name" value="De-COase2_pyr-phos_BS"/>
</dbReference>
<sequence length="909" mass="98609">MGRTVAIIGAGPRGLWAAEKLFELARQRGVAIDLTVFSSGTVGARNAYELDQPEQWVLNVPHSAIRSHSSSFEDFSREDEPASRSTAGDFLGKAWRDLQTFAPRTCTIDWLRTWVKHIRPRGEQWEVEGTLFDDVLITTGHADDWPGSLAHADLGLGENVRVIAPATPQALATVTPDDVVVVRGAALTFIDITRVISAKAIYPVTRSGRFMEAKHEPTTLIDDLVDRAQDAIRTATNTQDIVDALAECAAGILERETGDADRNAIEQVLAGTDKGDPVEDFRRSVTEPVTPAHAVGIAFRKAYPAVIERASFGGRGSLDSFGDLTRRLERVAFGPFAGPAADLLDLIEKGVVRTDILDRGGDNADLAAAAREVKATVVIDGVIAPPGVVPGTLVADLVDRGIGTIDPETNGLVIDRDATITGQRHIAAAGRMTEGWVLGLDTLNRTQHDEIPRWARRVVTEAMENPERVHGVPPMTARIEPWAEELTNSYNDCRNLLEEFSSPVNVLNPEPMLANVDELVSAGASTGVEVKIFFARKANKGLVFVDTMRDAGHGVDVASENELRQVLDRGVPGERIILSAAIKSDALLELAIANGVVISADNVTELERIIAIAGDRTALVAPRLAPDPTTMPPTRFGERSEVWAQRLSEPAGSVTVAGVHVHLHGYAAADRSAALRECVGLVDKLRASGHDPQFIDVGGGVPMSYLDDEEQWNHAQDSLRAMREGYAEPFTWKGDPLHNTYPYWQRPVRGAWLRDVLADGVAQELTKRGLRLHLEPGRSLLDGCGLILATVEFTKHRSDGLPLVGLAMNRTQCRTTSDDYLVDPILVTDAPGSTDEEVEAFLVGAYCIEDEVILRRRIRFPRGVRPGDIVAIPNTAGYFMHILESASHQIPLAKNVVWPVGALDSIDAG</sequence>
<evidence type="ECO:0000256" key="1">
    <source>
        <dbReference type="ARBA" id="ARBA00001933"/>
    </source>
</evidence>
<dbReference type="SUPFAM" id="SSF50621">
    <property type="entry name" value="Alanine racemase C-terminal domain-like"/>
    <property type="match status" value="1"/>
</dbReference>
<protein>
    <submittedName>
        <fullName evidence="7">Pyridoxal-dependent decarboxylase, pyridoxal binding domain protein</fullName>
    </submittedName>
</protein>
<feature type="domain" description="FAD-dependent urate hydroxylase HpyO/Asp monooxygenase CreE-like FAD/NAD(P)-binding" evidence="6">
    <location>
        <begin position="6"/>
        <end position="141"/>
    </location>
</feature>
<dbReference type="InterPro" id="IPR029066">
    <property type="entry name" value="PLP-binding_barrel"/>
</dbReference>
<dbReference type="HOGENOM" id="CLU_316583_0_0_11"/>
<dbReference type="PRINTS" id="PR01179">
    <property type="entry name" value="ODADCRBXLASE"/>
</dbReference>
<dbReference type="eggNOG" id="COG0019">
    <property type="taxonomic scope" value="Bacteria"/>
</dbReference>
<feature type="active site" description="Proton donor" evidence="4">
    <location>
        <position position="847"/>
    </location>
</feature>
<evidence type="ECO:0000256" key="2">
    <source>
        <dbReference type="ARBA" id="ARBA00022793"/>
    </source>
</evidence>
<evidence type="ECO:0000256" key="3">
    <source>
        <dbReference type="ARBA" id="ARBA00022898"/>
    </source>
</evidence>
<evidence type="ECO:0000256" key="4">
    <source>
        <dbReference type="PIRSR" id="PIRSR600183-50"/>
    </source>
</evidence>
<dbReference type="InterPro" id="IPR038732">
    <property type="entry name" value="HpyO/CreE_NAD-binding"/>
</dbReference>
<dbReference type="InterPro" id="IPR000183">
    <property type="entry name" value="Orn/DAP/Arg_de-COase"/>
</dbReference>
<feature type="domain" description="Orn/DAP/Arg decarboxylase 2 N-terminal" evidence="5">
    <location>
        <begin position="529"/>
        <end position="726"/>
    </location>
</feature>
<keyword evidence="2" id="KW-0456">Lyase</keyword>
<dbReference type="GO" id="GO:0008836">
    <property type="term" value="F:diaminopimelate decarboxylase activity"/>
    <property type="evidence" value="ECO:0007669"/>
    <property type="project" value="TreeGrafter"/>
</dbReference>
<dbReference type="InterPro" id="IPR036188">
    <property type="entry name" value="FAD/NAD-bd_sf"/>
</dbReference>
<dbReference type="Pfam" id="PF13454">
    <property type="entry name" value="NAD_binding_9"/>
    <property type="match status" value="1"/>
</dbReference>
<dbReference type="AlphaFoldDB" id="D7WD67"/>
<dbReference type="Gene3D" id="3.20.20.10">
    <property type="entry name" value="Alanine racemase"/>
    <property type="match status" value="1"/>
</dbReference>
<dbReference type="InterPro" id="IPR022657">
    <property type="entry name" value="De-COase2_CS"/>
</dbReference>
<accession>D7WD67</accession>
<dbReference type="PANTHER" id="PTHR43727:SF2">
    <property type="entry name" value="GROUP IV DECARBOXYLASE"/>
    <property type="match status" value="1"/>
</dbReference>
<dbReference type="InterPro" id="IPR022644">
    <property type="entry name" value="De-COase2_N"/>
</dbReference>
<dbReference type="SUPFAM" id="SSF51905">
    <property type="entry name" value="FAD/NAD(P)-binding domain"/>
    <property type="match status" value="1"/>
</dbReference>
<dbReference type="PROSITE" id="PS00878">
    <property type="entry name" value="ODR_DC_2_1"/>
    <property type="match status" value="1"/>
</dbReference>
<dbReference type="CDD" id="cd06842">
    <property type="entry name" value="PLPDE_III_Y4yA_like"/>
    <property type="match status" value="1"/>
</dbReference>
<keyword evidence="3 4" id="KW-0663">Pyridoxal phosphate</keyword>
<name>D7WD67_9CORY</name>
<evidence type="ECO:0000259" key="6">
    <source>
        <dbReference type="Pfam" id="PF13454"/>
    </source>
</evidence>
<dbReference type="STRING" id="585529.HMPREF0291_11755"/>
<keyword evidence="8" id="KW-1185">Reference proteome</keyword>
<dbReference type="SUPFAM" id="SSF51419">
    <property type="entry name" value="PLP-binding barrel"/>
    <property type="match status" value="1"/>
</dbReference>
<comment type="caution">
    <text evidence="7">The sequence shown here is derived from an EMBL/GenBank/DDBJ whole genome shotgun (WGS) entry which is preliminary data.</text>
</comment>
<dbReference type="eggNOG" id="COG4529">
    <property type="taxonomic scope" value="Bacteria"/>
</dbReference>
<dbReference type="Pfam" id="PF02784">
    <property type="entry name" value="Orn_Arg_deC_N"/>
    <property type="match status" value="1"/>
</dbReference>
<feature type="modified residue" description="N6-(pyridoxal phosphate)lysine" evidence="4">
    <location>
        <position position="537"/>
    </location>
</feature>
<evidence type="ECO:0000259" key="5">
    <source>
        <dbReference type="Pfam" id="PF02784"/>
    </source>
</evidence>
<evidence type="ECO:0000313" key="8">
    <source>
        <dbReference type="Proteomes" id="UP000004208"/>
    </source>
</evidence>
<dbReference type="GO" id="GO:0009089">
    <property type="term" value="P:lysine biosynthetic process via diaminopimelate"/>
    <property type="evidence" value="ECO:0007669"/>
    <property type="project" value="TreeGrafter"/>
</dbReference>
<dbReference type="PROSITE" id="PS00879">
    <property type="entry name" value="ODR_DC_2_2"/>
    <property type="match status" value="1"/>
</dbReference>
<reference evidence="7" key="1">
    <citation type="submission" date="2010-06" db="EMBL/GenBank/DDBJ databases">
        <authorList>
            <person name="Muzny D."/>
            <person name="Qin X."/>
            <person name="Buhay C."/>
            <person name="Dugan-Rocha S."/>
            <person name="Ding Y."/>
            <person name="Chen G."/>
            <person name="Hawes A."/>
            <person name="Holder M."/>
            <person name="Jhangiani S."/>
            <person name="Johnson A."/>
            <person name="Khan Z."/>
            <person name="Li Z."/>
            <person name="Liu W."/>
            <person name="Liu X."/>
            <person name="Perez L."/>
            <person name="Shen H."/>
            <person name="Wang Q."/>
            <person name="Watt J."/>
            <person name="Xi L."/>
            <person name="Xin Y."/>
            <person name="Zhou J."/>
            <person name="Deng J."/>
            <person name="Jiang H."/>
            <person name="Liu Y."/>
            <person name="Qu J."/>
            <person name="Song X.-Z."/>
            <person name="Zhang L."/>
            <person name="Villasana D."/>
            <person name="Johnson A."/>
            <person name="Liu J."/>
            <person name="Liyanage D."/>
            <person name="Lorensuhewa L."/>
            <person name="Robinson T."/>
            <person name="Song A."/>
            <person name="Song B.-B."/>
            <person name="Dinh H."/>
            <person name="Thornton R."/>
            <person name="Coyle M."/>
            <person name="Francisco L."/>
            <person name="Jackson L."/>
            <person name="Javaid M."/>
            <person name="Korchina V."/>
            <person name="Kovar C."/>
            <person name="Mata R."/>
            <person name="Mathew T."/>
            <person name="Ngo R."/>
            <person name="Nguyen L."/>
            <person name="Nguyen N."/>
            <person name="Okwuonu G."/>
            <person name="Ongeri F."/>
            <person name="Pham C."/>
            <person name="Simmons D."/>
            <person name="Wilczek-Boney K."/>
            <person name="Hale W."/>
            <person name="Jakkamsetti A."/>
            <person name="Pham P."/>
            <person name="Ruth R."/>
            <person name="San Lucas F."/>
            <person name="Warren J."/>
            <person name="Zhang J."/>
            <person name="Zhao Z."/>
            <person name="Zhou C."/>
            <person name="Zhu D."/>
            <person name="Lee S."/>
            <person name="Bess C."/>
            <person name="Blankenburg K."/>
            <person name="Forbes L."/>
            <person name="Fu Q."/>
            <person name="Gubbala S."/>
            <person name="Hirani K."/>
            <person name="Jayaseelan J.C."/>
            <person name="Lara F."/>
            <person name="Munidasa M."/>
            <person name="Palculict T."/>
            <person name="Patil S."/>
            <person name="Pu L.-L."/>
            <person name="Saada N."/>
            <person name="Tang L."/>
            <person name="Weissenberger G."/>
            <person name="Zhu Y."/>
            <person name="Hemphill L."/>
            <person name="Shang Y."/>
            <person name="Youmans B."/>
            <person name="Ayvaz T."/>
            <person name="Ross M."/>
            <person name="Santibanez J."/>
            <person name="Aqrawi P."/>
            <person name="Gross S."/>
            <person name="Joshi V."/>
            <person name="Fowler G."/>
            <person name="Nazareth L."/>
            <person name="Reid J."/>
            <person name="Worley K."/>
            <person name="Petrosino J."/>
            <person name="Highlander S."/>
            <person name="Gibbs R."/>
        </authorList>
    </citation>
    <scope>NUCLEOTIDE SEQUENCE [LARGE SCALE GENOMIC DNA]</scope>
    <source>
        <strain evidence="7">ATCC 33030</strain>
    </source>
</reference>
<dbReference type="Gene3D" id="2.40.37.10">
    <property type="entry name" value="Lyase, Ornithine Decarboxylase, Chain A, domain 1"/>
    <property type="match status" value="1"/>
</dbReference>
<dbReference type="EMBL" id="ACLJ02000003">
    <property type="protein sequence ID" value="EFK54098.1"/>
    <property type="molecule type" value="Genomic_DNA"/>
</dbReference>
<dbReference type="InterPro" id="IPR009006">
    <property type="entry name" value="Ala_racemase/Decarboxylase_C"/>
</dbReference>
<keyword evidence="2" id="KW-0210">Decarboxylase</keyword>
<dbReference type="PANTHER" id="PTHR43727">
    <property type="entry name" value="DIAMINOPIMELATE DECARBOXYLASE"/>
    <property type="match status" value="1"/>
</dbReference>
<comment type="cofactor">
    <cofactor evidence="1 4">
        <name>pyridoxal 5'-phosphate</name>
        <dbReference type="ChEBI" id="CHEBI:597326"/>
    </cofactor>
</comment>
<dbReference type="Proteomes" id="UP000004208">
    <property type="component" value="Unassembled WGS sequence"/>
</dbReference>
<proteinExistence type="predicted"/>
<dbReference type="InterPro" id="IPR042152">
    <property type="entry name" value="Y4yA-like"/>
</dbReference>